<gene>
    <name evidence="4" type="primary">PLP2</name>
    <name evidence="4" type="ORF">MBRA1_000784</name>
</gene>
<proteinExistence type="inferred from homology"/>
<dbReference type="AlphaFoldDB" id="A0AAF0DRP7"/>
<dbReference type="InterPro" id="IPR024253">
    <property type="entry name" value="Phosducin_thioredoxin-like_dom"/>
</dbReference>
<dbReference type="PANTHER" id="PTHR45809:SF3">
    <property type="entry name" value="VIRAL IAP-ASSOCIATED FACTOR HOMOLOG"/>
    <property type="match status" value="1"/>
</dbReference>
<dbReference type="InterPro" id="IPR036249">
    <property type="entry name" value="Thioredoxin-like_sf"/>
</dbReference>
<dbReference type="PANTHER" id="PTHR45809">
    <property type="entry name" value="VIRAL IAP-ASSOCIATED FACTOR HOMOLOG"/>
    <property type="match status" value="1"/>
</dbReference>
<dbReference type="Pfam" id="PF02114">
    <property type="entry name" value="Phosducin"/>
    <property type="match status" value="1"/>
</dbReference>
<feature type="region of interest" description="Disordered" evidence="2">
    <location>
        <begin position="1"/>
        <end position="67"/>
    </location>
</feature>
<feature type="region of interest" description="Disordered" evidence="2">
    <location>
        <begin position="208"/>
        <end position="248"/>
    </location>
</feature>
<evidence type="ECO:0000256" key="1">
    <source>
        <dbReference type="ARBA" id="ARBA00009686"/>
    </source>
</evidence>
<feature type="compositionally biased region" description="Basic and acidic residues" evidence="2">
    <location>
        <begin position="42"/>
        <end position="52"/>
    </location>
</feature>
<keyword evidence="5" id="KW-1185">Reference proteome</keyword>
<sequence>MAQVAVDPNEDTEFHDALRAHGIIPERQPSRSPSPEPPSAQELKDAARRQATVEDLDEELEDADEEEERILQQLRAQRIKELSAMHAQARFGRVYPIARPDYTREVTEASKEAAPGSPDAAAGTGVVCFLYNPGMEQSKYPNTKFVSIIGDQCIPNYPDKNLPTLLIYRAGQLRRQIVGLRPEIGLDGMNTKMEDIELLLAAVGAIEPRKPGTEERKQQGNDAEEIVHHSIRNSAGTQEEEDDDLDWD</sequence>
<dbReference type="GO" id="GO:0006457">
    <property type="term" value="P:protein folding"/>
    <property type="evidence" value="ECO:0007669"/>
    <property type="project" value="TreeGrafter"/>
</dbReference>
<dbReference type="EMBL" id="CP119951">
    <property type="protein sequence ID" value="WFC94152.1"/>
    <property type="molecule type" value="Genomic_DNA"/>
</dbReference>
<evidence type="ECO:0000259" key="3">
    <source>
        <dbReference type="Pfam" id="PF02114"/>
    </source>
</evidence>
<feature type="compositionally biased region" description="Acidic residues" evidence="2">
    <location>
        <begin position="54"/>
        <end position="67"/>
    </location>
</feature>
<accession>A0AAF0DRP7</accession>
<reference evidence="4" key="1">
    <citation type="submission" date="2023-03" db="EMBL/GenBank/DDBJ databases">
        <title>Mating type loci evolution in Malassezia.</title>
        <authorList>
            <person name="Coelho M.A."/>
        </authorList>
    </citation>
    <scope>NUCLEOTIDE SEQUENCE</scope>
    <source>
        <strain evidence="4">CBS 14135</strain>
    </source>
</reference>
<dbReference type="SUPFAM" id="SSF52833">
    <property type="entry name" value="Thioredoxin-like"/>
    <property type="match status" value="1"/>
</dbReference>
<dbReference type="Proteomes" id="UP001216638">
    <property type="component" value="Chromosome 1"/>
</dbReference>
<feature type="compositionally biased region" description="Basic and acidic residues" evidence="2">
    <location>
        <begin position="208"/>
        <end position="219"/>
    </location>
</feature>
<comment type="similarity">
    <text evidence="1">Belongs to the phosducin family.</text>
</comment>
<dbReference type="GO" id="GO:0005737">
    <property type="term" value="C:cytoplasm"/>
    <property type="evidence" value="ECO:0007669"/>
    <property type="project" value="TreeGrafter"/>
</dbReference>
<protein>
    <submittedName>
        <fullName evidence="4">Proteolipid protein 2</fullName>
    </submittedName>
</protein>
<organism evidence="4 5">
    <name type="scientific">Malassezia brasiliensis</name>
    <dbReference type="NCBI Taxonomy" id="1821822"/>
    <lineage>
        <taxon>Eukaryota</taxon>
        <taxon>Fungi</taxon>
        <taxon>Dikarya</taxon>
        <taxon>Basidiomycota</taxon>
        <taxon>Ustilaginomycotina</taxon>
        <taxon>Malasseziomycetes</taxon>
        <taxon>Malasseziales</taxon>
        <taxon>Malasseziaceae</taxon>
        <taxon>Malassezia</taxon>
    </lineage>
</organism>
<dbReference type="Gene3D" id="3.40.30.10">
    <property type="entry name" value="Glutaredoxin"/>
    <property type="match status" value="1"/>
</dbReference>
<evidence type="ECO:0000256" key="2">
    <source>
        <dbReference type="SAM" id="MobiDB-lite"/>
    </source>
</evidence>
<feature type="compositionally biased region" description="Acidic residues" evidence="2">
    <location>
        <begin position="238"/>
        <end position="248"/>
    </location>
</feature>
<dbReference type="InterPro" id="IPR051498">
    <property type="entry name" value="Phosducin-like_chap/apop_reg"/>
</dbReference>
<name>A0AAF0DRP7_9BASI</name>
<evidence type="ECO:0000313" key="4">
    <source>
        <dbReference type="EMBL" id="WFC94152.1"/>
    </source>
</evidence>
<feature type="domain" description="Phosducin" evidence="3">
    <location>
        <begin position="35"/>
        <end position="191"/>
    </location>
</feature>
<evidence type="ECO:0000313" key="5">
    <source>
        <dbReference type="Proteomes" id="UP001216638"/>
    </source>
</evidence>